<proteinExistence type="predicted"/>
<organism evidence="1 2">
    <name type="scientific">Candidatus Epulonipiscium fishelsonii</name>
    <dbReference type="NCBI Taxonomy" id="77094"/>
    <lineage>
        <taxon>Bacteria</taxon>
        <taxon>Bacillati</taxon>
        <taxon>Bacillota</taxon>
        <taxon>Clostridia</taxon>
        <taxon>Lachnospirales</taxon>
        <taxon>Lachnospiraceae</taxon>
        <taxon>Candidatus Epulonipiscium</taxon>
    </lineage>
</organism>
<name>A0ACC8XGY0_9FIRM</name>
<reference evidence="1" key="1">
    <citation type="submission" date="2016-08" db="EMBL/GenBank/DDBJ databases">
        <authorList>
            <person name="Ngugi D.K."/>
            <person name="Miyake S."/>
            <person name="Stingl U."/>
        </authorList>
    </citation>
    <scope>NUCLEOTIDE SEQUENCE</scope>
    <source>
        <strain evidence="1">SCG-D08WGA-EpuloA1</strain>
    </source>
</reference>
<dbReference type="EMBL" id="LJHD01000169">
    <property type="protein sequence ID" value="ONI43042.1"/>
    <property type="molecule type" value="Genomic_DNA"/>
</dbReference>
<comment type="caution">
    <text evidence="1">The sequence shown here is derived from an EMBL/GenBank/DDBJ whole genome shotgun (WGS) entry which is preliminary data.</text>
</comment>
<gene>
    <name evidence="1" type="ORF">AN640_06830</name>
</gene>
<accession>A0ACC8XGY0</accession>
<dbReference type="Proteomes" id="UP000188637">
    <property type="component" value="Unassembled WGS sequence"/>
</dbReference>
<evidence type="ECO:0000313" key="2">
    <source>
        <dbReference type="Proteomes" id="UP000188637"/>
    </source>
</evidence>
<keyword evidence="2" id="KW-1185">Reference proteome</keyword>
<protein>
    <submittedName>
        <fullName evidence="1">Uncharacterized protein</fullName>
    </submittedName>
</protein>
<evidence type="ECO:0000313" key="1">
    <source>
        <dbReference type="EMBL" id="ONI43042.1"/>
    </source>
</evidence>
<sequence>MLTPGIILGQRYEILEKLGSGGMSFVYKAKCHKLRRFVAIKILKEELSRDEEFVKKFKAEALAAASLSHPNIVGVLDVGKDQGFNYFVMEYIEGKTLKELIYTEGPLSEKQAINYTIQILSGLKHAHSKQIIHRDIKPQNILITSDEILKVTDFGIARAMNSDGATIVAKNNTIGSVHYFSPEQARGGYVNETSDLYSCGIVLFEMLTNKLPFEADSHISVALQHINEPIPRPSLLRSDISPDLEQIILKVTNKKQDKRYQKASEMIIDLQNTINKIHYNFINSDNILETKILSEAENKIIQKSIGKNKSRNSDELPTIYKFIVALSGIVFSIALLTFGAFWIFVKDDTSTILKVVSVPNIEGKTVQEASMLAAEKNLIIKEVGQQETTDIKSGTIISQIPQPNEVIKENDLIEVITAIERQVELIKLPDVIGINSADAQRQLEKKGFFVKVIRKSSPTIELGKVIKQIPSADTELEKGEIITLEVSSGPTINFIEVPNLYGQTIQQAQINLRNVGLALGSILESYSNTFEEGKIISQGVQPERGVEKGTAIDVTISLGQEDISLEDAILNFDLDDLSKMEYESNFIEEDFFDINSSVINASDILVTKPYNVMLPKELSNNQNKDFFHVIIMFQTQEEEITLFDSILQKEQFPYPLNLTASGKGNLIVYFDSKAWWNDPFSF</sequence>